<evidence type="ECO:0000259" key="8">
    <source>
        <dbReference type="Pfam" id="PF01120"/>
    </source>
</evidence>
<keyword evidence="6 7" id="KW-0326">Glycosidase</keyword>
<dbReference type="Gramene" id="Mp5g23390.1">
    <property type="protein sequence ID" value="Mp5g23390.1.cds1"/>
    <property type="gene ID" value="Mp5g23390"/>
</dbReference>
<dbReference type="EC" id="3.2.1.51" evidence="3"/>
<dbReference type="InterPro" id="IPR000933">
    <property type="entry name" value="Glyco_hydro_29"/>
</dbReference>
<dbReference type="GO" id="GO:0005764">
    <property type="term" value="C:lysosome"/>
    <property type="evidence" value="ECO:0000318"/>
    <property type="project" value="GO_Central"/>
</dbReference>
<gene>
    <name evidence="10" type="ORF">MARPO_0010s0119</name>
</gene>
<dbReference type="GO" id="GO:0006004">
    <property type="term" value="P:fucose metabolic process"/>
    <property type="evidence" value="ECO:0000318"/>
    <property type="project" value="GO_Central"/>
</dbReference>
<evidence type="ECO:0000256" key="4">
    <source>
        <dbReference type="ARBA" id="ARBA00022729"/>
    </source>
</evidence>
<dbReference type="InterPro" id="IPR057739">
    <property type="entry name" value="Glyco_hydro_29_N"/>
</dbReference>
<dbReference type="AlphaFoldDB" id="A0A2R6XKT9"/>
<evidence type="ECO:0000256" key="2">
    <source>
        <dbReference type="ARBA" id="ARBA00007951"/>
    </source>
</evidence>
<dbReference type="Gene3D" id="3.20.20.80">
    <property type="entry name" value="Glycosidases"/>
    <property type="match status" value="1"/>
</dbReference>
<organism evidence="10 11">
    <name type="scientific">Marchantia polymorpha</name>
    <name type="common">Common liverwort</name>
    <name type="synonym">Marchantia aquatica</name>
    <dbReference type="NCBI Taxonomy" id="3197"/>
    <lineage>
        <taxon>Eukaryota</taxon>
        <taxon>Viridiplantae</taxon>
        <taxon>Streptophyta</taxon>
        <taxon>Embryophyta</taxon>
        <taxon>Marchantiophyta</taxon>
        <taxon>Marchantiopsida</taxon>
        <taxon>Marchantiidae</taxon>
        <taxon>Marchantiales</taxon>
        <taxon>Marchantiaceae</taxon>
        <taxon>Marchantia</taxon>
    </lineage>
</organism>
<keyword evidence="11" id="KW-1185">Reference proteome</keyword>
<reference evidence="11" key="1">
    <citation type="journal article" date="2017" name="Cell">
        <title>Insights into land plant evolution garnered from the Marchantia polymorpha genome.</title>
        <authorList>
            <person name="Bowman J.L."/>
            <person name="Kohchi T."/>
            <person name="Yamato K.T."/>
            <person name="Jenkins J."/>
            <person name="Shu S."/>
            <person name="Ishizaki K."/>
            <person name="Yamaoka S."/>
            <person name="Nishihama R."/>
            <person name="Nakamura Y."/>
            <person name="Berger F."/>
            <person name="Adam C."/>
            <person name="Aki S.S."/>
            <person name="Althoff F."/>
            <person name="Araki T."/>
            <person name="Arteaga-Vazquez M.A."/>
            <person name="Balasubrmanian S."/>
            <person name="Barry K."/>
            <person name="Bauer D."/>
            <person name="Boehm C.R."/>
            <person name="Briginshaw L."/>
            <person name="Caballero-Perez J."/>
            <person name="Catarino B."/>
            <person name="Chen F."/>
            <person name="Chiyoda S."/>
            <person name="Chovatia M."/>
            <person name="Davies K.M."/>
            <person name="Delmans M."/>
            <person name="Demura T."/>
            <person name="Dierschke T."/>
            <person name="Dolan L."/>
            <person name="Dorantes-Acosta A.E."/>
            <person name="Eklund D.M."/>
            <person name="Florent S.N."/>
            <person name="Flores-Sandoval E."/>
            <person name="Fujiyama A."/>
            <person name="Fukuzawa H."/>
            <person name="Galik B."/>
            <person name="Grimanelli D."/>
            <person name="Grimwood J."/>
            <person name="Grossniklaus U."/>
            <person name="Hamada T."/>
            <person name="Haseloff J."/>
            <person name="Hetherington A.J."/>
            <person name="Higo A."/>
            <person name="Hirakawa Y."/>
            <person name="Hundley H.N."/>
            <person name="Ikeda Y."/>
            <person name="Inoue K."/>
            <person name="Inoue S.I."/>
            <person name="Ishida S."/>
            <person name="Jia Q."/>
            <person name="Kakita M."/>
            <person name="Kanazawa T."/>
            <person name="Kawai Y."/>
            <person name="Kawashima T."/>
            <person name="Kennedy M."/>
            <person name="Kinose K."/>
            <person name="Kinoshita T."/>
            <person name="Kohara Y."/>
            <person name="Koide E."/>
            <person name="Komatsu K."/>
            <person name="Kopischke S."/>
            <person name="Kubo M."/>
            <person name="Kyozuka J."/>
            <person name="Lagercrantz U."/>
            <person name="Lin S.S."/>
            <person name="Lindquist E."/>
            <person name="Lipzen A.M."/>
            <person name="Lu C.W."/>
            <person name="De Luna E."/>
            <person name="Martienssen R.A."/>
            <person name="Minamino N."/>
            <person name="Mizutani M."/>
            <person name="Mizutani M."/>
            <person name="Mochizuki N."/>
            <person name="Monte I."/>
            <person name="Mosher R."/>
            <person name="Nagasaki H."/>
            <person name="Nakagami H."/>
            <person name="Naramoto S."/>
            <person name="Nishitani K."/>
            <person name="Ohtani M."/>
            <person name="Okamoto T."/>
            <person name="Okumura M."/>
            <person name="Phillips J."/>
            <person name="Pollak B."/>
            <person name="Reinders A."/>
            <person name="Rovekamp M."/>
            <person name="Sano R."/>
            <person name="Sawa S."/>
            <person name="Schmid M.W."/>
            <person name="Shirakawa M."/>
            <person name="Solano R."/>
            <person name="Spunde A."/>
            <person name="Suetsugu N."/>
            <person name="Sugano S."/>
            <person name="Sugiyama A."/>
            <person name="Sun R."/>
            <person name="Suzuki Y."/>
            <person name="Takenaka M."/>
            <person name="Takezawa D."/>
            <person name="Tomogane H."/>
            <person name="Tsuzuki M."/>
            <person name="Ueda T."/>
            <person name="Umeda M."/>
            <person name="Ward J.M."/>
            <person name="Watanabe Y."/>
            <person name="Yazaki K."/>
            <person name="Yokoyama R."/>
            <person name="Yoshitake Y."/>
            <person name="Yotsui I."/>
            <person name="Zachgo S."/>
            <person name="Schmutz J."/>
        </authorList>
    </citation>
    <scope>NUCLEOTIDE SEQUENCE [LARGE SCALE GENOMIC DNA]</scope>
    <source>
        <strain evidence="11">Tak-1</strain>
    </source>
</reference>
<dbReference type="Pfam" id="PF16757">
    <property type="entry name" value="Fucosidase_C"/>
    <property type="match status" value="1"/>
</dbReference>
<evidence type="ECO:0000313" key="11">
    <source>
        <dbReference type="Proteomes" id="UP000244005"/>
    </source>
</evidence>
<evidence type="ECO:0000313" key="10">
    <source>
        <dbReference type="EMBL" id="PTQ46728.1"/>
    </source>
</evidence>
<evidence type="ECO:0000256" key="5">
    <source>
        <dbReference type="ARBA" id="ARBA00022801"/>
    </source>
</evidence>
<dbReference type="PRINTS" id="PR00741">
    <property type="entry name" value="GLHYDRLASE29"/>
</dbReference>
<evidence type="ECO:0000256" key="7">
    <source>
        <dbReference type="PIRNR" id="PIRNR001092"/>
    </source>
</evidence>
<evidence type="ECO:0000256" key="3">
    <source>
        <dbReference type="ARBA" id="ARBA00012662"/>
    </source>
</evidence>
<dbReference type="OrthoDB" id="6039950at2759"/>
<name>A0A2R6XKT9_MARPO</name>
<dbReference type="PANTHER" id="PTHR10030:SF37">
    <property type="entry name" value="ALPHA-L-FUCOSIDASE-RELATED"/>
    <property type="match status" value="1"/>
</dbReference>
<dbReference type="Pfam" id="PF01120">
    <property type="entry name" value="Alpha_L_fucos"/>
    <property type="match status" value="1"/>
</dbReference>
<accession>A0A2R6XKT9</accession>
<proteinExistence type="inferred from homology"/>
<dbReference type="InterPro" id="IPR017853">
    <property type="entry name" value="GH"/>
</dbReference>
<feature type="domain" description="Alpha-L-fucosidase C-terminal" evidence="9">
    <location>
        <begin position="383"/>
        <end position="467"/>
    </location>
</feature>
<dbReference type="SMART" id="SM00812">
    <property type="entry name" value="Alpha_L_fucos"/>
    <property type="match status" value="1"/>
</dbReference>
<comment type="similarity">
    <text evidence="2 7">Belongs to the glycosyl hydrolase 29 family.</text>
</comment>
<dbReference type="SUPFAM" id="SSF51445">
    <property type="entry name" value="(Trans)glycosidases"/>
    <property type="match status" value="1"/>
</dbReference>
<keyword evidence="5 7" id="KW-0378">Hydrolase</keyword>
<dbReference type="FunFam" id="3.20.20.80:FF:000158">
    <property type="entry name" value="Exported alpha-L-fucosidase"/>
    <property type="match status" value="1"/>
</dbReference>
<dbReference type="InterPro" id="IPR016286">
    <property type="entry name" value="FUC_metazoa-typ"/>
</dbReference>
<dbReference type="GO" id="GO:0004560">
    <property type="term" value="F:alpha-L-fucosidase activity"/>
    <property type="evidence" value="ECO:0000318"/>
    <property type="project" value="GO_Central"/>
</dbReference>
<dbReference type="InterPro" id="IPR031919">
    <property type="entry name" value="Fucosidase_C"/>
</dbReference>
<dbReference type="Gene3D" id="2.60.40.1180">
    <property type="entry name" value="Golgi alpha-mannosidase II"/>
    <property type="match status" value="1"/>
</dbReference>
<evidence type="ECO:0000256" key="6">
    <source>
        <dbReference type="ARBA" id="ARBA00023295"/>
    </source>
</evidence>
<sequence>MENGEDPPFEPTWESLAHYKIPEWYQRDKFGIFIHWGVYSVPAFGNEWYPRNMYIKNSAEYKHHIETYGPHTKFGYKDFIPQLTASNFDPLAWADLFRDAGARFVVPVGEHHDGFAMYDSSVSRWSATKMGPRRDVIGDLASAVRDRGLVFGVSCHRAEHWWFFNGGKSFPSDVQDPRYRDLYGPAMPDTLQPDATFLEDWLTRCCDLVDKYKPQVFYFDWWIEQPAFKPYLQRFAAYYYNRAAEWKKGVVINYKFEAYPEGCAVLDMERSHLDRIRPLFWQTDTSVSRNSWGYVEKQDYKQCKDVICDLLDVVSKNGALLLNIGPKPDGTIPQEEQELLRQVGAWLKKYGSAIYGTRPWKVFGEGPTDTSGGSDERHDPFTCQDIRFTVGAEGALYATAMAWPDDLKLTVCSVGSNLRLFGGKVESVTLLGHENLTLKWTCDGAGLHVTLPTVPPLNGAMTCTLKIVGDVKSGLNPVGPPDHGLGIKSSL</sequence>
<dbReference type="EMBL" id="KZ772682">
    <property type="protein sequence ID" value="PTQ46728.1"/>
    <property type="molecule type" value="Genomic_DNA"/>
</dbReference>
<evidence type="ECO:0000256" key="1">
    <source>
        <dbReference type="ARBA" id="ARBA00004071"/>
    </source>
</evidence>
<dbReference type="PANTHER" id="PTHR10030">
    <property type="entry name" value="ALPHA-L-FUCOSIDASE"/>
    <property type="match status" value="1"/>
</dbReference>
<dbReference type="GO" id="GO:0016139">
    <property type="term" value="P:glycoside catabolic process"/>
    <property type="evidence" value="ECO:0000318"/>
    <property type="project" value="GO_Central"/>
</dbReference>
<keyword evidence="4" id="KW-0732">Signal</keyword>
<evidence type="ECO:0000259" key="9">
    <source>
        <dbReference type="Pfam" id="PF16757"/>
    </source>
</evidence>
<comment type="function">
    <text evidence="1">Alpha-L-fucosidase is responsible for hydrolyzing the alpha-1,6-linked fucose joined to the reducing-end N-acetylglucosamine of the carbohydrate moieties of glycoproteins.</text>
</comment>
<protein>
    <recommendedName>
        <fullName evidence="3">alpha-L-fucosidase</fullName>
        <ecNumber evidence="3">3.2.1.51</ecNumber>
    </recommendedName>
</protein>
<feature type="domain" description="Glycoside hydrolase family 29 N-terminal" evidence="8">
    <location>
        <begin position="7"/>
        <end position="351"/>
    </location>
</feature>
<dbReference type="InterPro" id="IPR013780">
    <property type="entry name" value="Glyco_hydro_b"/>
</dbReference>
<dbReference type="Proteomes" id="UP000244005">
    <property type="component" value="Unassembled WGS sequence"/>
</dbReference>
<dbReference type="PIRSF" id="PIRSF001092">
    <property type="entry name" value="Alpha-L-fucosidase"/>
    <property type="match status" value="1"/>
</dbReference>